<evidence type="ECO:0000313" key="6">
    <source>
        <dbReference type="EMBL" id="APF17244.1"/>
    </source>
</evidence>
<dbReference type="InterPro" id="IPR058648">
    <property type="entry name" value="HH_CzcB-like"/>
</dbReference>
<accession>H1XSG4</accession>
<dbReference type="InParanoid" id="H1XSG4"/>
<evidence type="ECO:0000259" key="4">
    <source>
        <dbReference type="Pfam" id="PF25893"/>
    </source>
</evidence>
<dbReference type="OrthoDB" id="9814657at2"/>
<dbReference type="PANTHER" id="PTHR30097">
    <property type="entry name" value="CATION EFFLUX SYSTEM PROTEIN CUSB"/>
    <property type="match status" value="1"/>
</dbReference>
<dbReference type="InterPro" id="IPR058647">
    <property type="entry name" value="BSH_CzcB-like"/>
</dbReference>
<dbReference type="STRING" id="880073.Cabys_493"/>
<dbReference type="PROSITE" id="PS51257">
    <property type="entry name" value="PROKAR_LIPOPROTEIN"/>
    <property type="match status" value="1"/>
</dbReference>
<dbReference type="Gene3D" id="2.40.30.170">
    <property type="match status" value="1"/>
</dbReference>
<dbReference type="EMBL" id="CM001402">
    <property type="protein sequence ID" value="EHO41376.1"/>
    <property type="molecule type" value="Genomic_DNA"/>
</dbReference>
<dbReference type="GO" id="GO:0022857">
    <property type="term" value="F:transmembrane transporter activity"/>
    <property type="evidence" value="ECO:0007669"/>
    <property type="project" value="InterPro"/>
</dbReference>
<dbReference type="InterPro" id="IPR006143">
    <property type="entry name" value="RND_pump_MFP"/>
</dbReference>
<name>H1XSG4_CALAY</name>
<protein>
    <submittedName>
        <fullName evidence="7">Efflux transporter, RND family, MFP subunit</fullName>
    </submittedName>
    <submittedName>
        <fullName evidence="6">Membrane fusion protein, cobalt-zinc-cadmium efflux system</fullName>
    </submittedName>
</protein>
<dbReference type="Proteomes" id="UP000183868">
    <property type="component" value="Chromosome"/>
</dbReference>
<dbReference type="RefSeq" id="WP_006928494.1">
    <property type="nucleotide sequence ID" value="NZ_CM001402.1"/>
</dbReference>
<dbReference type="KEGG" id="caby:Cabys_493"/>
<evidence type="ECO:0000256" key="1">
    <source>
        <dbReference type="ARBA" id="ARBA00009477"/>
    </source>
</evidence>
<dbReference type="Pfam" id="PF25973">
    <property type="entry name" value="BSH_CzcB"/>
    <property type="match status" value="1"/>
</dbReference>
<comment type="similarity">
    <text evidence="1">Belongs to the membrane fusion protein (MFP) (TC 8.A.1) family.</text>
</comment>
<proteinExistence type="inferred from homology"/>
<dbReference type="GO" id="GO:0015679">
    <property type="term" value="P:plasma membrane copper ion transport"/>
    <property type="evidence" value="ECO:0007669"/>
    <property type="project" value="TreeGrafter"/>
</dbReference>
<organism evidence="7 8">
    <name type="scientific">Caldithrix abyssi DSM 13497</name>
    <dbReference type="NCBI Taxonomy" id="880073"/>
    <lineage>
        <taxon>Bacteria</taxon>
        <taxon>Pseudomonadati</taxon>
        <taxon>Calditrichota</taxon>
        <taxon>Calditrichia</taxon>
        <taxon>Calditrichales</taxon>
        <taxon>Calditrichaceae</taxon>
        <taxon>Caldithrix</taxon>
    </lineage>
</organism>
<reference evidence="6 9" key="2">
    <citation type="submission" date="2016-11" db="EMBL/GenBank/DDBJ databases">
        <title>Genomic analysis of Caldithrix abyssi and proposal of a novel bacterial phylum Caldithrichaeota.</title>
        <authorList>
            <person name="Kublanov I."/>
            <person name="Sigalova O."/>
            <person name="Gavrilov S."/>
            <person name="Lebedinsky A."/>
            <person name="Ivanova N."/>
            <person name="Daum C."/>
            <person name="Reddy T."/>
            <person name="Klenk H.P."/>
            <person name="Goker M."/>
            <person name="Reva O."/>
            <person name="Miroshnichenko M."/>
            <person name="Kyprides N."/>
            <person name="Woyke T."/>
            <person name="Gelfand M."/>
        </authorList>
    </citation>
    <scope>NUCLEOTIDE SEQUENCE [LARGE SCALE GENOMIC DNA]</scope>
    <source>
        <strain evidence="6 9">LF13</strain>
    </source>
</reference>
<evidence type="ECO:0000313" key="7">
    <source>
        <dbReference type="EMBL" id="EHO41376.1"/>
    </source>
</evidence>
<dbReference type="GO" id="GO:0030313">
    <property type="term" value="C:cell envelope"/>
    <property type="evidence" value="ECO:0007669"/>
    <property type="project" value="TreeGrafter"/>
</dbReference>
<keyword evidence="3" id="KW-0732">Signal</keyword>
<dbReference type="Pfam" id="PF25893">
    <property type="entry name" value="HH_CzcB"/>
    <property type="match status" value="1"/>
</dbReference>
<dbReference type="eggNOG" id="COG0845">
    <property type="taxonomic scope" value="Bacteria"/>
</dbReference>
<feature type="chain" id="PRO_5010497868" evidence="3">
    <location>
        <begin position="19"/>
        <end position="377"/>
    </location>
</feature>
<sequence precursor="true">MKALKMISIVTVLLALFAACTTTENQQEAENAPAENQIIITAEQFTSSNMELGKITLQYFSERIRATGMIDVPPQYKADVSVYYGGTVKDVRLLAGQSVKKGATLFTLENPDYVQMQQDYLTAKSRLNYLRAEYERQKKLFAENVASQKKYLKAESDYFTVLSDFKALGQKLRLLNIDPENLDYNRVATFTEIKAPIGGYVTQVNITRGQFLSPNEVAVSIVNTEHLHLELKVFEKDITKIKKGQSIRFRLPDNDTDYYEGLVFLVGQAVYSPERTINIHGHLKNEALSSQFIPGMYIEAEILVNEEQYPALPTDAVVNVESGNYILVKKSFTNNQYIFVQEAVKIGKSNDGYTQILNADRFGDAEILIKGAFNLIH</sequence>
<dbReference type="PaxDb" id="880073-Calab_1760"/>
<keyword evidence="2" id="KW-0813">Transport</keyword>
<evidence type="ECO:0000313" key="9">
    <source>
        <dbReference type="Proteomes" id="UP000183868"/>
    </source>
</evidence>
<dbReference type="Gene3D" id="1.10.287.470">
    <property type="entry name" value="Helix hairpin bin"/>
    <property type="match status" value="1"/>
</dbReference>
<evidence type="ECO:0000256" key="2">
    <source>
        <dbReference type="ARBA" id="ARBA00022448"/>
    </source>
</evidence>
<dbReference type="AlphaFoldDB" id="H1XSG4"/>
<reference evidence="7 8" key="1">
    <citation type="submission" date="2011-09" db="EMBL/GenBank/DDBJ databases">
        <title>The permanent draft genome of Caldithrix abyssi DSM 13497.</title>
        <authorList>
            <consortium name="US DOE Joint Genome Institute (JGI-PGF)"/>
            <person name="Lucas S."/>
            <person name="Han J."/>
            <person name="Lapidus A."/>
            <person name="Bruce D."/>
            <person name="Goodwin L."/>
            <person name="Pitluck S."/>
            <person name="Peters L."/>
            <person name="Kyrpides N."/>
            <person name="Mavromatis K."/>
            <person name="Ivanova N."/>
            <person name="Mikhailova N."/>
            <person name="Chertkov O."/>
            <person name="Detter J.C."/>
            <person name="Tapia R."/>
            <person name="Han C."/>
            <person name="Land M."/>
            <person name="Hauser L."/>
            <person name="Markowitz V."/>
            <person name="Cheng J.-F."/>
            <person name="Hugenholtz P."/>
            <person name="Woyke T."/>
            <person name="Wu D."/>
            <person name="Spring S."/>
            <person name="Brambilla E."/>
            <person name="Klenk H.-P."/>
            <person name="Eisen J.A."/>
        </authorList>
    </citation>
    <scope>NUCLEOTIDE SEQUENCE [LARGE SCALE GENOMIC DNA]</scope>
    <source>
        <strain evidence="7 8">DSM 13497</strain>
    </source>
</reference>
<gene>
    <name evidence="6" type="ORF">Cabys_493</name>
    <name evidence="7" type="ORF">Calab_1760</name>
</gene>
<dbReference type="NCBIfam" id="TIGR01730">
    <property type="entry name" value="RND_mfp"/>
    <property type="match status" value="1"/>
</dbReference>
<dbReference type="EMBL" id="CP018099">
    <property type="protein sequence ID" value="APF17244.1"/>
    <property type="molecule type" value="Genomic_DNA"/>
</dbReference>
<dbReference type="GO" id="GO:0060003">
    <property type="term" value="P:copper ion export"/>
    <property type="evidence" value="ECO:0007669"/>
    <property type="project" value="TreeGrafter"/>
</dbReference>
<evidence type="ECO:0000313" key="8">
    <source>
        <dbReference type="Proteomes" id="UP000004671"/>
    </source>
</evidence>
<dbReference type="PANTHER" id="PTHR30097:SF4">
    <property type="entry name" value="SLR6042 PROTEIN"/>
    <property type="match status" value="1"/>
</dbReference>
<evidence type="ECO:0000259" key="5">
    <source>
        <dbReference type="Pfam" id="PF25973"/>
    </source>
</evidence>
<feature type="signal peptide" evidence="3">
    <location>
        <begin position="1"/>
        <end position="18"/>
    </location>
</feature>
<dbReference type="InterPro" id="IPR051909">
    <property type="entry name" value="MFP_Cation_Efflux"/>
</dbReference>
<feature type="domain" description="CzcB-like barrel-sandwich hybrid" evidence="5">
    <location>
        <begin position="79"/>
        <end position="221"/>
    </location>
</feature>
<dbReference type="GO" id="GO:0016020">
    <property type="term" value="C:membrane"/>
    <property type="evidence" value="ECO:0007669"/>
    <property type="project" value="InterPro"/>
</dbReference>
<feature type="domain" description="CzcB-like alpha-helical hairpin" evidence="4">
    <location>
        <begin position="116"/>
        <end position="172"/>
    </location>
</feature>
<evidence type="ECO:0000256" key="3">
    <source>
        <dbReference type="SAM" id="SignalP"/>
    </source>
</evidence>
<dbReference type="SUPFAM" id="SSF111369">
    <property type="entry name" value="HlyD-like secretion proteins"/>
    <property type="match status" value="1"/>
</dbReference>
<keyword evidence="8" id="KW-1185">Reference proteome</keyword>
<dbReference type="Proteomes" id="UP000004671">
    <property type="component" value="Chromosome"/>
</dbReference>
<dbReference type="HOGENOM" id="CLU_018816_13_2_0"/>